<dbReference type="PANTHER" id="PTHR42756">
    <property type="entry name" value="TRANSCRIPTIONAL REGULATOR, MARR"/>
    <property type="match status" value="1"/>
</dbReference>
<evidence type="ECO:0000313" key="6">
    <source>
        <dbReference type="Proteomes" id="UP001208689"/>
    </source>
</evidence>
<name>A0ABY6HNA0_9ARCH</name>
<protein>
    <recommendedName>
        <fullName evidence="4">HTH marR-type domain-containing protein</fullName>
    </recommendedName>
</protein>
<evidence type="ECO:0000256" key="3">
    <source>
        <dbReference type="ARBA" id="ARBA00023163"/>
    </source>
</evidence>
<dbReference type="SUPFAM" id="SSF46785">
    <property type="entry name" value="Winged helix' DNA-binding domain"/>
    <property type="match status" value="1"/>
</dbReference>
<keyword evidence="1" id="KW-0805">Transcription regulation</keyword>
<reference evidence="5" key="1">
    <citation type="submission" date="2022-09" db="EMBL/GenBank/DDBJ databases">
        <title>Actin cytoskeleton and complex cell architecture in an #Asgard archaeon.</title>
        <authorList>
            <person name="Ponce Toledo R.I."/>
            <person name="Schleper C."/>
            <person name="Rodrigues Oliveira T."/>
            <person name="Wollweber F."/>
            <person name="Xu J."/>
            <person name="Rittmann S."/>
            <person name="Klingl A."/>
            <person name="Pilhofer M."/>
        </authorList>
    </citation>
    <scope>NUCLEOTIDE SEQUENCE</scope>
    <source>
        <strain evidence="5">B-35</strain>
    </source>
</reference>
<keyword evidence="6" id="KW-1185">Reference proteome</keyword>
<dbReference type="EMBL" id="CP104013">
    <property type="protein sequence ID" value="UYP44352.1"/>
    <property type="molecule type" value="Genomic_DNA"/>
</dbReference>
<evidence type="ECO:0000256" key="2">
    <source>
        <dbReference type="ARBA" id="ARBA00023125"/>
    </source>
</evidence>
<gene>
    <name evidence="5" type="ORF">NEF87_000637</name>
</gene>
<dbReference type="InterPro" id="IPR036388">
    <property type="entry name" value="WH-like_DNA-bd_sf"/>
</dbReference>
<keyword evidence="3" id="KW-0804">Transcription</keyword>
<sequence>MKVVRKGGFLISRIHQISGRIFSKKLKEYNIEINPGQGRILFALWEQDGISIRDLAKRTSLGKSTLSAMLKRMRNDGYLKIEHPVGNERKKLVYVLERSKEIEAGYQQISAEMNALYYKGFKNAEIDEFEAYLERLFTNLRKYSEEK</sequence>
<organism evidence="5 6">
    <name type="scientific">Candidatus Lokiarchaeum ossiferum</name>
    <dbReference type="NCBI Taxonomy" id="2951803"/>
    <lineage>
        <taxon>Archaea</taxon>
        <taxon>Promethearchaeati</taxon>
        <taxon>Promethearchaeota</taxon>
        <taxon>Promethearchaeia</taxon>
        <taxon>Promethearchaeales</taxon>
        <taxon>Promethearchaeaceae</taxon>
        <taxon>Candidatus Lokiarchaeum</taxon>
    </lineage>
</organism>
<dbReference type="SMART" id="SM00347">
    <property type="entry name" value="HTH_MARR"/>
    <property type="match status" value="1"/>
</dbReference>
<dbReference type="InterPro" id="IPR000835">
    <property type="entry name" value="HTH_MarR-typ"/>
</dbReference>
<evidence type="ECO:0000256" key="1">
    <source>
        <dbReference type="ARBA" id="ARBA00023015"/>
    </source>
</evidence>
<evidence type="ECO:0000259" key="4">
    <source>
        <dbReference type="SMART" id="SM00347"/>
    </source>
</evidence>
<dbReference type="Pfam" id="PF01047">
    <property type="entry name" value="MarR"/>
    <property type="match status" value="1"/>
</dbReference>
<dbReference type="Proteomes" id="UP001208689">
    <property type="component" value="Chromosome"/>
</dbReference>
<dbReference type="InterPro" id="IPR036390">
    <property type="entry name" value="WH_DNA-bd_sf"/>
</dbReference>
<dbReference type="PANTHER" id="PTHR42756:SF1">
    <property type="entry name" value="TRANSCRIPTIONAL REPRESSOR OF EMRAB OPERON"/>
    <property type="match status" value="1"/>
</dbReference>
<evidence type="ECO:0000313" key="5">
    <source>
        <dbReference type="EMBL" id="UYP44352.1"/>
    </source>
</evidence>
<proteinExistence type="predicted"/>
<accession>A0ABY6HNA0</accession>
<feature type="domain" description="HTH marR-type" evidence="4">
    <location>
        <begin position="24"/>
        <end position="126"/>
    </location>
</feature>
<keyword evidence="2" id="KW-0238">DNA-binding</keyword>
<dbReference type="Gene3D" id="1.10.10.10">
    <property type="entry name" value="Winged helix-like DNA-binding domain superfamily/Winged helix DNA-binding domain"/>
    <property type="match status" value="1"/>
</dbReference>